<dbReference type="Gene3D" id="3.40.190.10">
    <property type="entry name" value="Periplasmic binding protein-like II"/>
    <property type="match status" value="1"/>
</dbReference>
<dbReference type="EMBL" id="SMAJ01000004">
    <property type="protein sequence ID" value="TCT08981.1"/>
    <property type="molecule type" value="Genomic_DNA"/>
</dbReference>
<comment type="similarity">
    <text evidence="1">Belongs to the UPF0065 (bug) family.</text>
</comment>
<feature type="signal peptide" evidence="2">
    <location>
        <begin position="1"/>
        <end position="26"/>
    </location>
</feature>
<feature type="chain" id="PRO_5020256828" evidence="2">
    <location>
        <begin position="27"/>
        <end position="335"/>
    </location>
</feature>
<dbReference type="PANTHER" id="PTHR42928">
    <property type="entry name" value="TRICARBOXYLATE-BINDING PROTEIN"/>
    <property type="match status" value="1"/>
</dbReference>
<protein>
    <submittedName>
        <fullName evidence="3">Tripartite-type tricarboxylate transporter receptor subunit TctC</fullName>
    </submittedName>
</protein>
<dbReference type="AlphaFoldDB" id="A0A4R3M6E5"/>
<keyword evidence="3" id="KW-0675">Receptor</keyword>
<dbReference type="Gene3D" id="3.40.190.150">
    <property type="entry name" value="Bordetella uptake gene, domain 1"/>
    <property type="match status" value="1"/>
</dbReference>
<sequence length="335" mass="35440">MHFILKTIFAVGVAVSTVGMTGVAVAQSGSYPDHPVTLIAPYSAGGDSDLAARAFAAYAYKALGQTIVVVNRPGASGIIGSDQVRQAAPDGYTILLARPGSQSILPALAPTTTKYKWDDFTFIGLLELNPYGCAVRADSPYKTYADLVKALKTNAGKLNYASAGVATTNDMGPRLLFSLLNLGDKIPQQIPYKGSGDATAALLGGHVDFSCASIGTMLGMVKAGKLRVLLVTTPTRYKDLPDVPTAAELGIPKLGQVIGWSGIYAPRGTPKPIVDKLVHALLSLKKSPGWNNATEKVGSIPYIQGPKETAKFAKDQYETYLHLGKTLNIIDKIFK</sequence>
<keyword evidence="2" id="KW-0732">Signal</keyword>
<evidence type="ECO:0000313" key="4">
    <source>
        <dbReference type="Proteomes" id="UP000295525"/>
    </source>
</evidence>
<gene>
    <name evidence="3" type="ORF">EDC26_104141</name>
</gene>
<organism evidence="3 4">
    <name type="scientific">Paralcaligenes ureilyticus</name>
    <dbReference type="NCBI Taxonomy" id="627131"/>
    <lineage>
        <taxon>Bacteria</taxon>
        <taxon>Pseudomonadati</taxon>
        <taxon>Pseudomonadota</taxon>
        <taxon>Betaproteobacteria</taxon>
        <taxon>Burkholderiales</taxon>
        <taxon>Alcaligenaceae</taxon>
        <taxon>Paralcaligenes</taxon>
    </lineage>
</organism>
<dbReference type="OrthoDB" id="9780943at2"/>
<accession>A0A4R3M6E5</accession>
<dbReference type="Proteomes" id="UP000295525">
    <property type="component" value="Unassembled WGS sequence"/>
</dbReference>
<name>A0A4R3M6E5_9BURK</name>
<dbReference type="InterPro" id="IPR005064">
    <property type="entry name" value="BUG"/>
</dbReference>
<dbReference type="PIRSF" id="PIRSF017082">
    <property type="entry name" value="YflP"/>
    <property type="match status" value="1"/>
</dbReference>
<dbReference type="InterPro" id="IPR042100">
    <property type="entry name" value="Bug_dom1"/>
</dbReference>
<dbReference type="SUPFAM" id="SSF53850">
    <property type="entry name" value="Periplasmic binding protein-like II"/>
    <property type="match status" value="1"/>
</dbReference>
<comment type="caution">
    <text evidence="3">The sequence shown here is derived from an EMBL/GenBank/DDBJ whole genome shotgun (WGS) entry which is preliminary data.</text>
</comment>
<dbReference type="CDD" id="cd07012">
    <property type="entry name" value="PBP2_Bug_TTT"/>
    <property type="match status" value="1"/>
</dbReference>
<reference evidence="3 4" key="1">
    <citation type="submission" date="2019-03" db="EMBL/GenBank/DDBJ databases">
        <title>Genomic Encyclopedia of Type Strains, Phase IV (KMG-IV): sequencing the most valuable type-strain genomes for metagenomic binning, comparative biology and taxonomic classification.</title>
        <authorList>
            <person name="Goeker M."/>
        </authorList>
    </citation>
    <scope>NUCLEOTIDE SEQUENCE [LARGE SCALE GENOMIC DNA]</scope>
    <source>
        <strain evidence="3 4">DSM 24591</strain>
    </source>
</reference>
<evidence type="ECO:0000256" key="2">
    <source>
        <dbReference type="SAM" id="SignalP"/>
    </source>
</evidence>
<dbReference type="Pfam" id="PF03401">
    <property type="entry name" value="TctC"/>
    <property type="match status" value="1"/>
</dbReference>
<dbReference type="RefSeq" id="WP_132581088.1">
    <property type="nucleotide sequence ID" value="NZ_SMAJ01000004.1"/>
</dbReference>
<evidence type="ECO:0000313" key="3">
    <source>
        <dbReference type="EMBL" id="TCT08981.1"/>
    </source>
</evidence>
<evidence type="ECO:0000256" key="1">
    <source>
        <dbReference type="ARBA" id="ARBA00006987"/>
    </source>
</evidence>
<proteinExistence type="inferred from homology"/>
<keyword evidence="4" id="KW-1185">Reference proteome</keyword>
<dbReference type="PANTHER" id="PTHR42928:SF5">
    <property type="entry name" value="BLR1237 PROTEIN"/>
    <property type="match status" value="1"/>
</dbReference>